<dbReference type="Gene3D" id="3.90.79.10">
    <property type="entry name" value="Nucleoside Triphosphate Pyrophosphohydrolase"/>
    <property type="match status" value="1"/>
</dbReference>
<dbReference type="PANTHER" id="PTHR12318">
    <property type="entry name" value="TESTOSTERONE-REGULATED PROTEIN RP2"/>
    <property type="match status" value="1"/>
</dbReference>
<dbReference type="CDD" id="cd18870">
    <property type="entry name" value="NUDIX_AcylCoAdiphos_Nudt19"/>
    <property type="match status" value="1"/>
</dbReference>
<reference evidence="8 9" key="1">
    <citation type="submission" date="2017-09" db="EMBL/GenBank/DDBJ databases">
        <authorList>
            <person name="Ehlers B."/>
            <person name="Leendertz F.H."/>
        </authorList>
    </citation>
    <scope>NUCLEOTIDE SEQUENCE [LARGE SCALE GENOMIC DNA]</scope>
    <source>
        <strain evidence="8 9">DSM 18289</strain>
    </source>
</reference>
<feature type="domain" description="Nudix hydrolase" evidence="7">
    <location>
        <begin position="28"/>
        <end position="221"/>
    </location>
</feature>
<evidence type="ECO:0000256" key="2">
    <source>
        <dbReference type="ARBA" id="ARBA00001946"/>
    </source>
</evidence>
<keyword evidence="4" id="KW-0378">Hydrolase</keyword>
<dbReference type="PANTHER" id="PTHR12318:SF0">
    <property type="entry name" value="ACYL-COENZYME A DIPHOSPHATASE NUDT19"/>
    <property type="match status" value="1"/>
</dbReference>
<accession>A0A285NFK0</accession>
<evidence type="ECO:0000256" key="4">
    <source>
        <dbReference type="ARBA" id="ARBA00022801"/>
    </source>
</evidence>
<dbReference type="InterPro" id="IPR000086">
    <property type="entry name" value="NUDIX_hydrolase_dom"/>
</dbReference>
<evidence type="ECO:0000313" key="8">
    <source>
        <dbReference type="EMBL" id="SNZ08225.1"/>
    </source>
</evidence>
<gene>
    <name evidence="8" type="ORF">SAMN06265368_1516</name>
</gene>
<dbReference type="RefSeq" id="WP_210200777.1">
    <property type="nucleotide sequence ID" value="NZ_OBEL01000001.1"/>
</dbReference>
<dbReference type="Proteomes" id="UP000219439">
    <property type="component" value="Unassembled WGS sequence"/>
</dbReference>
<evidence type="ECO:0000256" key="6">
    <source>
        <dbReference type="ARBA" id="ARBA00023211"/>
    </source>
</evidence>
<protein>
    <recommendedName>
        <fullName evidence="7">Nudix hydrolase domain-containing protein</fullName>
    </recommendedName>
</protein>
<evidence type="ECO:0000256" key="1">
    <source>
        <dbReference type="ARBA" id="ARBA00001936"/>
    </source>
</evidence>
<dbReference type="GO" id="GO:0046872">
    <property type="term" value="F:metal ion binding"/>
    <property type="evidence" value="ECO:0007669"/>
    <property type="project" value="UniProtKB-KW"/>
</dbReference>
<dbReference type="PROSITE" id="PS51462">
    <property type="entry name" value="NUDIX"/>
    <property type="match status" value="1"/>
</dbReference>
<name>A0A285NFK0_9HYPH</name>
<keyword evidence="9" id="KW-1185">Reference proteome</keyword>
<dbReference type="InterPro" id="IPR015797">
    <property type="entry name" value="NUDIX_hydrolase-like_dom_sf"/>
</dbReference>
<evidence type="ECO:0000256" key="3">
    <source>
        <dbReference type="ARBA" id="ARBA00022723"/>
    </source>
</evidence>
<sequence length="251" mass="28749">MTSNPQFHPALTENALSHWDKSLTGIKPKDAATLIILDREHGEPKVLMGRRHMRHRFMPGMFVFPGGRLDASDSSVPYSRDINPKVMKKLQHRAKNGSSDARMRGLLMCAIRETYEEAGLFLGVKDDDPKIGIEGWEAFTEKGIVPDLDPFRFIARAITPPGRTRRFDTRFFAVDATHIIERLPEGRGPTEELEDLHWLTIPEAKNLELPRITLEILDQLEVRLQQDPDFSPNVKTPFYYMVGRKMVQDMI</sequence>
<keyword evidence="3" id="KW-0479">Metal-binding</keyword>
<dbReference type="EMBL" id="OBEL01000001">
    <property type="protein sequence ID" value="SNZ08225.1"/>
    <property type="molecule type" value="Genomic_DNA"/>
</dbReference>
<organism evidence="8 9">
    <name type="scientific">Cohaesibacter gelatinilyticus</name>
    <dbReference type="NCBI Taxonomy" id="372072"/>
    <lineage>
        <taxon>Bacteria</taxon>
        <taxon>Pseudomonadati</taxon>
        <taxon>Pseudomonadota</taxon>
        <taxon>Alphaproteobacteria</taxon>
        <taxon>Hyphomicrobiales</taxon>
        <taxon>Cohaesibacteraceae</taxon>
    </lineage>
</organism>
<comment type="cofactor">
    <cofactor evidence="1">
        <name>Mn(2+)</name>
        <dbReference type="ChEBI" id="CHEBI:29035"/>
    </cofactor>
</comment>
<dbReference type="InterPro" id="IPR039121">
    <property type="entry name" value="NUDT19"/>
</dbReference>
<proteinExistence type="predicted"/>
<comment type="cofactor">
    <cofactor evidence="2">
        <name>Mg(2+)</name>
        <dbReference type="ChEBI" id="CHEBI:18420"/>
    </cofactor>
</comment>
<dbReference type="SUPFAM" id="SSF55811">
    <property type="entry name" value="Nudix"/>
    <property type="match status" value="1"/>
</dbReference>
<dbReference type="GO" id="GO:0016818">
    <property type="term" value="F:hydrolase activity, acting on acid anhydrides, in phosphorus-containing anhydrides"/>
    <property type="evidence" value="ECO:0007669"/>
    <property type="project" value="InterPro"/>
</dbReference>
<evidence type="ECO:0000313" key="9">
    <source>
        <dbReference type="Proteomes" id="UP000219439"/>
    </source>
</evidence>
<evidence type="ECO:0000259" key="7">
    <source>
        <dbReference type="PROSITE" id="PS51462"/>
    </source>
</evidence>
<keyword evidence="5" id="KW-0460">Magnesium</keyword>
<dbReference type="AlphaFoldDB" id="A0A285NFK0"/>
<keyword evidence="6" id="KW-0464">Manganese</keyword>
<evidence type="ECO:0000256" key="5">
    <source>
        <dbReference type="ARBA" id="ARBA00022842"/>
    </source>
</evidence>